<feature type="region of interest" description="Disordered" evidence="1">
    <location>
        <begin position="1"/>
        <end position="33"/>
    </location>
</feature>
<feature type="compositionally biased region" description="Low complexity" evidence="1">
    <location>
        <begin position="223"/>
        <end position="239"/>
    </location>
</feature>
<gene>
    <name evidence="2" type="ORF">LACBIDRAFT_326388</name>
</gene>
<dbReference type="GeneID" id="6075943"/>
<feature type="compositionally biased region" description="Basic and acidic residues" evidence="1">
    <location>
        <begin position="467"/>
        <end position="501"/>
    </location>
</feature>
<feature type="region of interest" description="Disordered" evidence="1">
    <location>
        <begin position="465"/>
        <end position="504"/>
    </location>
</feature>
<dbReference type="InParanoid" id="B0D8E7"/>
<dbReference type="HOGENOM" id="CLU_019707_0_0_1"/>
<protein>
    <submittedName>
        <fullName evidence="2">Predicted protein</fullName>
    </submittedName>
</protein>
<name>B0D8E7_LACBS</name>
<dbReference type="Proteomes" id="UP000001194">
    <property type="component" value="Unassembled WGS sequence"/>
</dbReference>
<dbReference type="RefSeq" id="XP_001880377.1">
    <property type="nucleotide sequence ID" value="XM_001880342.1"/>
</dbReference>
<feature type="region of interest" description="Disordered" evidence="1">
    <location>
        <begin position="73"/>
        <end position="325"/>
    </location>
</feature>
<organism evidence="3">
    <name type="scientific">Laccaria bicolor (strain S238N-H82 / ATCC MYA-4686)</name>
    <name type="common">Bicoloured deceiver</name>
    <name type="synonym">Laccaria laccata var. bicolor</name>
    <dbReference type="NCBI Taxonomy" id="486041"/>
    <lineage>
        <taxon>Eukaryota</taxon>
        <taxon>Fungi</taxon>
        <taxon>Dikarya</taxon>
        <taxon>Basidiomycota</taxon>
        <taxon>Agaricomycotina</taxon>
        <taxon>Agaricomycetes</taxon>
        <taxon>Agaricomycetidae</taxon>
        <taxon>Agaricales</taxon>
        <taxon>Agaricineae</taxon>
        <taxon>Hydnangiaceae</taxon>
        <taxon>Laccaria</taxon>
    </lineage>
</organism>
<feature type="compositionally biased region" description="Polar residues" evidence="1">
    <location>
        <begin position="157"/>
        <end position="167"/>
    </location>
</feature>
<feature type="compositionally biased region" description="Pro residues" evidence="1">
    <location>
        <begin position="301"/>
        <end position="319"/>
    </location>
</feature>
<accession>B0D8E7</accession>
<feature type="compositionally biased region" description="Basic residues" evidence="1">
    <location>
        <begin position="87"/>
        <end position="101"/>
    </location>
</feature>
<dbReference type="EMBL" id="DS547100">
    <property type="protein sequence ID" value="EDR09064.1"/>
    <property type="molecule type" value="Genomic_DNA"/>
</dbReference>
<feature type="compositionally biased region" description="Polar residues" evidence="1">
    <location>
        <begin position="274"/>
        <end position="283"/>
    </location>
</feature>
<reference evidence="2 3" key="1">
    <citation type="journal article" date="2008" name="Nature">
        <title>The genome of Laccaria bicolor provides insights into mycorrhizal symbiosis.</title>
        <authorList>
            <person name="Martin F."/>
            <person name="Aerts A."/>
            <person name="Ahren D."/>
            <person name="Brun A."/>
            <person name="Danchin E.G.J."/>
            <person name="Duchaussoy F."/>
            <person name="Gibon J."/>
            <person name="Kohler A."/>
            <person name="Lindquist E."/>
            <person name="Pereda V."/>
            <person name="Salamov A."/>
            <person name="Shapiro H.J."/>
            <person name="Wuyts J."/>
            <person name="Blaudez D."/>
            <person name="Buee M."/>
            <person name="Brokstein P."/>
            <person name="Canbaeck B."/>
            <person name="Cohen D."/>
            <person name="Courty P.E."/>
            <person name="Coutinho P.M."/>
            <person name="Delaruelle C."/>
            <person name="Detter J.C."/>
            <person name="Deveau A."/>
            <person name="DiFazio S."/>
            <person name="Duplessis S."/>
            <person name="Fraissinet-Tachet L."/>
            <person name="Lucic E."/>
            <person name="Frey-Klett P."/>
            <person name="Fourrey C."/>
            <person name="Feussner I."/>
            <person name="Gay G."/>
            <person name="Grimwood J."/>
            <person name="Hoegger P.J."/>
            <person name="Jain P."/>
            <person name="Kilaru S."/>
            <person name="Labbe J."/>
            <person name="Lin Y.C."/>
            <person name="Legue V."/>
            <person name="Le Tacon F."/>
            <person name="Marmeisse R."/>
            <person name="Melayah D."/>
            <person name="Montanini B."/>
            <person name="Muratet M."/>
            <person name="Nehls U."/>
            <person name="Niculita-Hirzel H."/>
            <person name="Oudot-Le Secq M.P."/>
            <person name="Peter M."/>
            <person name="Quesneville H."/>
            <person name="Rajashekar B."/>
            <person name="Reich M."/>
            <person name="Rouhier N."/>
            <person name="Schmutz J."/>
            <person name="Yin T."/>
            <person name="Chalot M."/>
            <person name="Henrissat B."/>
            <person name="Kuees U."/>
            <person name="Lucas S."/>
            <person name="Van de Peer Y."/>
            <person name="Podila G.K."/>
            <person name="Polle A."/>
            <person name="Pukkila P.J."/>
            <person name="Richardson P.M."/>
            <person name="Rouze P."/>
            <person name="Sanders I.R."/>
            <person name="Stajich J.E."/>
            <person name="Tunlid A."/>
            <person name="Tuskan G."/>
            <person name="Grigoriev I.V."/>
        </authorList>
    </citation>
    <scope>NUCLEOTIDE SEQUENCE [LARGE SCALE GENOMIC DNA]</scope>
    <source>
        <strain evidence="3">S238N-H82 / ATCC MYA-4686</strain>
    </source>
</reference>
<evidence type="ECO:0000256" key="1">
    <source>
        <dbReference type="SAM" id="MobiDB-lite"/>
    </source>
</evidence>
<feature type="compositionally biased region" description="Acidic residues" evidence="1">
    <location>
        <begin position="12"/>
        <end position="26"/>
    </location>
</feature>
<evidence type="ECO:0000313" key="2">
    <source>
        <dbReference type="EMBL" id="EDR09064.1"/>
    </source>
</evidence>
<feature type="compositionally biased region" description="Low complexity" evidence="1">
    <location>
        <begin position="175"/>
        <end position="194"/>
    </location>
</feature>
<dbReference type="OrthoDB" id="3215534at2759"/>
<dbReference type="AlphaFoldDB" id="B0D8E7"/>
<dbReference type="KEGG" id="lbc:LACBIDRAFT_326388"/>
<keyword evidence="3" id="KW-1185">Reference proteome</keyword>
<proteinExistence type="predicted"/>
<sequence length="710" mass="78019">MPQKRSFSPASDDGDTEMPPMADDDTPPPPERPIIRQAVAFSATLQAPPSISTYQASLPTVASKKNYFLPGQEVPANPGMVMDPKPSKTKKTGGAAKRAKRGDKFSGQTSRFRLQAYDPTPNFDPPLAHGQGPYSSLYRYTSEGPPQESQPPAARSTVASITASSSQRPRKEHASSSSTRAKSSTSRSKISASKGKALQTNVAPAPPIDIMTGHGMPPANLAAFSGPSSSSASPTSFGTNSYYRRDYEGGNTLEVQKGRTPRSPPTATEARRASVQTRSPSTNTREDQQERSTAGSISPTPISPPPAPYRADPASPPGKKPTRQPLRMVTLLMQDIRSGEIDHQLAEVKVPLRPAEDPRDGYWADAKELSEKLQAGPARIDGPAKAYTLRGKYRQFFLRVSADNIDEFISANIVVNPDRTLDVVIETLLPPGAPPLPPRIPKELVRAPSPLPADMEVLHRNPLSVKEQFRERNEQRARGPSTLERRPSPFDDYDGHPDNGRKSLQHASTYGISREVSMSPTVTSTGRSSVSAALPPGKRIERCYDSPVEDDDPETVHELVSKATDTLLQMDSGWALFFRAKAAPQNCQQVLKQYEFVQRMMDKWVGEIVPFKSVHHEIEEVSQSHILQALRIEDEEKKYASNCTETLDLLALYGKGGSRYENQRVVDLVNDQTRPAYNAKPIKRLLHLLREVDEQWRKDQASGASNSIHT</sequence>
<evidence type="ECO:0000313" key="3">
    <source>
        <dbReference type="Proteomes" id="UP000001194"/>
    </source>
</evidence>